<organism evidence="4 5">
    <name type="scientific">Uliginosibacterium paludis</name>
    <dbReference type="NCBI Taxonomy" id="1615952"/>
    <lineage>
        <taxon>Bacteria</taxon>
        <taxon>Pseudomonadati</taxon>
        <taxon>Pseudomonadota</taxon>
        <taxon>Betaproteobacteria</taxon>
        <taxon>Rhodocyclales</taxon>
        <taxon>Zoogloeaceae</taxon>
        <taxon>Uliginosibacterium</taxon>
    </lineage>
</organism>
<keyword evidence="1" id="KW-0812">Transmembrane</keyword>
<gene>
    <name evidence="4" type="ORF">ABVT11_00410</name>
</gene>
<feature type="domain" description="Type 4 fimbrial biogenesis protein PilX N-terminal" evidence="3">
    <location>
        <begin position="19"/>
        <end position="69"/>
    </location>
</feature>
<dbReference type="EMBL" id="JBEWLZ010000001">
    <property type="protein sequence ID" value="MET1488269.1"/>
    <property type="molecule type" value="Genomic_DNA"/>
</dbReference>
<evidence type="ECO:0000259" key="3">
    <source>
        <dbReference type="Pfam" id="PF14341"/>
    </source>
</evidence>
<feature type="domain" description="PilX/PilW C-terminal" evidence="2">
    <location>
        <begin position="99"/>
        <end position="178"/>
    </location>
</feature>
<dbReference type="Pfam" id="PF13681">
    <property type="entry name" value="PilX"/>
    <property type="match status" value="1"/>
</dbReference>
<dbReference type="RefSeq" id="WP_345926232.1">
    <property type="nucleotide sequence ID" value="NZ_JBDIVF010000003.1"/>
</dbReference>
<keyword evidence="1" id="KW-0472">Membrane</keyword>
<name>A0ABV2CK50_9RHOO</name>
<proteinExistence type="predicted"/>
<keyword evidence="5" id="KW-1185">Reference proteome</keyword>
<dbReference type="Proteomes" id="UP001548590">
    <property type="component" value="Unassembled WGS sequence"/>
</dbReference>
<evidence type="ECO:0000313" key="5">
    <source>
        <dbReference type="Proteomes" id="UP001548590"/>
    </source>
</evidence>
<protein>
    <submittedName>
        <fullName evidence="4">Pilus assembly protein</fullName>
    </submittedName>
</protein>
<evidence type="ECO:0000259" key="2">
    <source>
        <dbReference type="Pfam" id="PF13681"/>
    </source>
</evidence>
<accession>A0ABV2CK50</accession>
<keyword evidence="1" id="KW-1133">Transmembrane helix</keyword>
<sequence>MKPGRKGNLIKTQKTSKQKGSALIVGLVILLLLTLLGVTAFKDAAMQERMAGNLGDANAAFQSAEAAIREAVRTDDLASKNYNGSTKGYGQQISSFTNSDGANVSEGEFWAGQFDWTGKSVTAQQPEKTESAPQYFVENIPANTGIWKAGERAKRAYRITARANGYSDRSEAILQSTILLED</sequence>
<comment type="caution">
    <text evidence="4">The sequence shown here is derived from an EMBL/GenBank/DDBJ whole genome shotgun (WGS) entry which is preliminary data.</text>
</comment>
<dbReference type="Pfam" id="PF14341">
    <property type="entry name" value="PilX_N"/>
    <property type="match status" value="1"/>
</dbReference>
<feature type="transmembrane region" description="Helical" evidence="1">
    <location>
        <begin position="21"/>
        <end position="41"/>
    </location>
</feature>
<dbReference type="InterPro" id="IPR025205">
    <property type="entry name" value="PilX/PilW_C"/>
</dbReference>
<reference evidence="4 5" key="1">
    <citation type="submission" date="2024-07" db="EMBL/GenBank/DDBJ databases">
        <title>Uliginosibacterium paludis KCTC:42655.</title>
        <authorList>
            <person name="Kim M.K."/>
        </authorList>
    </citation>
    <scope>NUCLEOTIDE SEQUENCE [LARGE SCALE GENOMIC DNA]</scope>
    <source>
        <strain evidence="4 5">KCTC 42655</strain>
    </source>
</reference>
<evidence type="ECO:0000313" key="4">
    <source>
        <dbReference type="EMBL" id="MET1488269.1"/>
    </source>
</evidence>
<dbReference type="InterPro" id="IPR025746">
    <property type="entry name" value="PilX_N_dom"/>
</dbReference>
<evidence type="ECO:0000256" key="1">
    <source>
        <dbReference type="SAM" id="Phobius"/>
    </source>
</evidence>